<feature type="compositionally biased region" description="Basic and acidic residues" evidence="1">
    <location>
        <begin position="253"/>
        <end position="267"/>
    </location>
</feature>
<sequence>MNSFIDNLISRHSHTYPTVQPRIRGKFEPVGLSSSVIPTEDFEAPAMHPEYNSAATTAGEKIRNAGSHNIRSVEPQASNKMEAKNQMNSPWLFSSSLNDRLQEKNYQNEEYSGERETHANAPNFAKPSGNNNHPVIKGVQDTGTLTGMDQQNKNAVAFSKEISYTPALIQPVSKKSLFEKFKTPGNTKSFKGILGEPPGLHNYNSKLNSGSIEMNVNREMMPVIKVTIGRIDVRAITKPALPVTAKTTSKPRMSLDDYLNKRNKGEQ</sequence>
<evidence type="ECO:0000313" key="3">
    <source>
        <dbReference type="Proteomes" id="UP000677244"/>
    </source>
</evidence>
<dbReference type="EMBL" id="JAGHKO010000024">
    <property type="protein sequence ID" value="MBO9205493.1"/>
    <property type="molecule type" value="Genomic_DNA"/>
</dbReference>
<name>A0ABS3Z5P1_9BACT</name>
<keyword evidence="3" id="KW-1185">Reference proteome</keyword>
<reference evidence="2 3" key="1">
    <citation type="submission" date="2021-03" db="EMBL/GenBank/DDBJ databases">
        <title>Assistant Professor.</title>
        <authorList>
            <person name="Huq M.A."/>
        </authorList>
    </citation>
    <scope>NUCLEOTIDE SEQUENCE [LARGE SCALE GENOMIC DNA]</scope>
    <source>
        <strain evidence="2 3">MAH-29</strain>
    </source>
</reference>
<comment type="caution">
    <text evidence="2">The sequence shown here is derived from an EMBL/GenBank/DDBJ whole genome shotgun (WGS) entry which is preliminary data.</text>
</comment>
<dbReference type="RefSeq" id="WP_209145109.1">
    <property type="nucleotide sequence ID" value="NZ_JAGHKO010000024.1"/>
</dbReference>
<protein>
    <submittedName>
        <fullName evidence="2">Uncharacterized protein</fullName>
    </submittedName>
</protein>
<evidence type="ECO:0000256" key="1">
    <source>
        <dbReference type="SAM" id="MobiDB-lite"/>
    </source>
</evidence>
<accession>A0ABS3Z5P1</accession>
<gene>
    <name evidence="2" type="ORF">J7I42_34705</name>
</gene>
<organism evidence="2 3">
    <name type="scientific">Niastella soli</name>
    <dbReference type="NCBI Taxonomy" id="2821487"/>
    <lineage>
        <taxon>Bacteria</taxon>
        <taxon>Pseudomonadati</taxon>
        <taxon>Bacteroidota</taxon>
        <taxon>Chitinophagia</taxon>
        <taxon>Chitinophagales</taxon>
        <taxon>Chitinophagaceae</taxon>
        <taxon>Niastella</taxon>
    </lineage>
</organism>
<evidence type="ECO:0000313" key="2">
    <source>
        <dbReference type="EMBL" id="MBO9205493.1"/>
    </source>
</evidence>
<dbReference type="Proteomes" id="UP000677244">
    <property type="component" value="Unassembled WGS sequence"/>
</dbReference>
<proteinExistence type="predicted"/>
<feature type="region of interest" description="Disordered" evidence="1">
    <location>
        <begin position="245"/>
        <end position="267"/>
    </location>
</feature>